<feature type="transmembrane region" description="Helical" evidence="8">
    <location>
        <begin position="283"/>
        <end position="305"/>
    </location>
</feature>
<keyword evidence="5" id="KW-0029">Amino-acid transport</keyword>
<evidence type="ECO:0000256" key="4">
    <source>
        <dbReference type="ARBA" id="ARBA00022692"/>
    </source>
</evidence>
<keyword evidence="7 8" id="KW-0472">Membrane</keyword>
<evidence type="ECO:0000313" key="10">
    <source>
        <dbReference type="Proteomes" id="UP000186804"/>
    </source>
</evidence>
<dbReference type="EMBL" id="LRBS01000026">
    <property type="protein sequence ID" value="OII77819.1"/>
    <property type="molecule type" value="Genomic_DNA"/>
</dbReference>
<dbReference type="RefSeq" id="XP_067069665.1">
    <property type="nucleotide sequence ID" value="XM_067211570.1"/>
</dbReference>
<dbReference type="SUPFAM" id="SSF103473">
    <property type="entry name" value="MFS general substrate transporter"/>
    <property type="match status" value="1"/>
</dbReference>
<reference evidence="9 10" key="1">
    <citation type="submission" date="2016-10" db="EMBL/GenBank/DDBJ databases">
        <title>Reductive evolution of mitochondrial metabolism and differential evolution of invasion-related proteins in Cryptosporidium.</title>
        <authorList>
            <person name="Liu S."/>
            <person name="Roellig D.M."/>
            <person name="Guo Y."/>
            <person name="Li N."/>
            <person name="Frace M.A."/>
            <person name="Tang K."/>
            <person name="Zhang L."/>
            <person name="Feng Y."/>
            <person name="Xiao L."/>
        </authorList>
    </citation>
    <scope>NUCLEOTIDE SEQUENCE [LARGE SCALE GENOMIC DNA]</scope>
    <source>
        <strain evidence="9">30847</strain>
    </source>
</reference>
<dbReference type="OrthoDB" id="330047at2759"/>
<evidence type="ECO:0000256" key="6">
    <source>
        <dbReference type="ARBA" id="ARBA00022989"/>
    </source>
</evidence>
<dbReference type="VEuPathDB" id="CryptoDB:cand_013350"/>
<protein>
    <recommendedName>
        <fullName evidence="11">Major facilitator superfamily protein</fullName>
    </recommendedName>
</protein>
<feature type="transmembrane region" description="Helical" evidence="8">
    <location>
        <begin position="137"/>
        <end position="161"/>
    </location>
</feature>
<feature type="transmembrane region" description="Helical" evidence="8">
    <location>
        <begin position="88"/>
        <end position="107"/>
    </location>
</feature>
<dbReference type="AlphaFoldDB" id="A0A1J4MWG5"/>
<dbReference type="InterPro" id="IPR036259">
    <property type="entry name" value="MFS_trans_sf"/>
</dbReference>
<organism evidence="9 10">
    <name type="scientific">Cryptosporidium andersoni</name>
    <dbReference type="NCBI Taxonomy" id="117008"/>
    <lineage>
        <taxon>Eukaryota</taxon>
        <taxon>Sar</taxon>
        <taxon>Alveolata</taxon>
        <taxon>Apicomplexa</taxon>
        <taxon>Conoidasida</taxon>
        <taxon>Coccidia</taxon>
        <taxon>Eucoccidiorida</taxon>
        <taxon>Eimeriorina</taxon>
        <taxon>Cryptosporidiidae</taxon>
        <taxon>Cryptosporidium</taxon>
    </lineage>
</organism>
<feature type="transmembrane region" description="Helical" evidence="8">
    <location>
        <begin position="173"/>
        <end position="196"/>
    </location>
</feature>
<sequence>MKEESKYLKDNISDVKTSIINNTENRNGNDKIRYIITILSFIQIFLSSGIILGWPSLANMIKSEHIFKFPRENPTIPSLAEEVYLAELMNSSLSWQMFSTIFLGFLIDYFGPKFICICQLITTIGTTLILIPERDGVIINFSYIGIILQNLCGCIYIPTFIHMSNLFPSNKAMIISTLSTLYGFSSCVFLIIQFLYDYFSIKFNYLIGTLALLQGLFIVFSFMLPSETFEEGDDCGFSLSKGGFYKIKKNIIINNEINDSFISKLKLLIINTKILINHIFSRLFLFQFMLGVFTLISVNFYLSTISLQIEELSHLPEGELRHNQGYFWSTILTFIAPFGSLIGVYQGYLIDKYGLTLSSFVPCILLISCSLFKLIPYVPIQILTFVTYTTSQEAIFGTIYSLIAFNIPSNIICRFSSINLLLQSYPAGYFPNLLISLFFENKLTFFQINLLLVFPTFIITTLFVIYLYYKEENKIIPNQIDEERVDLV</sequence>
<gene>
    <name evidence="9" type="ORF">cand_013350</name>
</gene>
<evidence type="ECO:0008006" key="11">
    <source>
        <dbReference type="Google" id="ProtNLM"/>
    </source>
</evidence>
<feature type="transmembrane region" description="Helical" evidence="8">
    <location>
        <begin position="357"/>
        <end position="375"/>
    </location>
</feature>
<dbReference type="GeneID" id="92365520"/>
<evidence type="ECO:0000256" key="8">
    <source>
        <dbReference type="SAM" id="Phobius"/>
    </source>
</evidence>
<dbReference type="InterPro" id="IPR052599">
    <property type="entry name" value="SLC43A_AATransporter"/>
</dbReference>
<feature type="transmembrane region" description="Helical" evidence="8">
    <location>
        <begin position="34"/>
        <end position="54"/>
    </location>
</feature>
<comment type="caution">
    <text evidence="9">The sequence shown here is derived from an EMBL/GenBank/DDBJ whole genome shotgun (WGS) entry which is preliminary data.</text>
</comment>
<evidence type="ECO:0000313" key="9">
    <source>
        <dbReference type="EMBL" id="OII77819.1"/>
    </source>
</evidence>
<evidence type="ECO:0000256" key="2">
    <source>
        <dbReference type="ARBA" id="ARBA00006595"/>
    </source>
</evidence>
<feature type="transmembrane region" description="Helical" evidence="8">
    <location>
        <begin position="325"/>
        <end position="345"/>
    </location>
</feature>
<comment type="similarity">
    <text evidence="2">Belongs to the SLC43A transporter (TC 2.A.1.44) family.</text>
</comment>
<evidence type="ECO:0000256" key="1">
    <source>
        <dbReference type="ARBA" id="ARBA00004141"/>
    </source>
</evidence>
<dbReference type="Proteomes" id="UP000186804">
    <property type="component" value="Unassembled WGS sequence"/>
</dbReference>
<evidence type="ECO:0000256" key="7">
    <source>
        <dbReference type="ARBA" id="ARBA00023136"/>
    </source>
</evidence>
<comment type="subcellular location">
    <subcellularLocation>
        <location evidence="1">Membrane</location>
        <topology evidence="1">Multi-pass membrane protein</topology>
    </subcellularLocation>
</comment>
<dbReference type="PANTHER" id="PTHR20772">
    <property type="entry name" value="PROTEIN FMP42"/>
    <property type="match status" value="1"/>
</dbReference>
<keyword evidence="4 8" id="KW-0812">Transmembrane</keyword>
<dbReference type="Gene3D" id="1.20.1250.20">
    <property type="entry name" value="MFS general substrate transporter like domains"/>
    <property type="match status" value="1"/>
</dbReference>
<keyword evidence="10" id="KW-1185">Reference proteome</keyword>
<accession>A0A1J4MWG5</accession>
<name>A0A1J4MWG5_9CRYT</name>
<keyword evidence="3" id="KW-0813">Transport</keyword>
<dbReference type="GO" id="GO:0016020">
    <property type="term" value="C:membrane"/>
    <property type="evidence" value="ECO:0007669"/>
    <property type="project" value="UniProtKB-SubCell"/>
</dbReference>
<proteinExistence type="inferred from homology"/>
<feature type="transmembrane region" description="Helical" evidence="8">
    <location>
        <begin position="445"/>
        <end position="469"/>
    </location>
</feature>
<keyword evidence="6 8" id="KW-1133">Transmembrane helix</keyword>
<evidence type="ECO:0000256" key="5">
    <source>
        <dbReference type="ARBA" id="ARBA00022970"/>
    </source>
</evidence>
<dbReference type="GO" id="GO:0006865">
    <property type="term" value="P:amino acid transport"/>
    <property type="evidence" value="ECO:0007669"/>
    <property type="project" value="UniProtKB-KW"/>
</dbReference>
<evidence type="ECO:0000256" key="3">
    <source>
        <dbReference type="ARBA" id="ARBA00022448"/>
    </source>
</evidence>
<dbReference type="PANTHER" id="PTHR20772:SF2">
    <property type="entry name" value="PROTEIN FMP42"/>
    <property type="match status" value="1"/>
</dbReference>
<feature type="transmembrane region" description="Helical" evidence="8">
    <location>
        <begin position="395"/>
        <end position="413"/>
    </location>
</feature>
<feature type="transmembrane region" description="Helical" evidence="8">
    <location>
        <begin position="202"/>
        <end position="224"/>
    </location>
</feature>